<reference evidence="12" key="1">
    <citation type="submission" date="2015-06" db="EMBL/GenBank/DDBJ databases">
        <title>Relationship between genomic and mitochondrial evolution in the entomopathogenic fungal genus Beauveria.</title>
        <authorList>
            <person name="Glare T.C."/>
            <person name="Campbell M.A."/>
            <person name="Biggs P.J."/>
            <person name="McKinnon A.C."/>
            <person name="Cox M.P."/>
        </authorList>
    </citation>
    <scope>NUCLEOTIDE SEQUENCE</scope>
    <source>
        <strain evidence="12">K89</strain>
    </source>
</reference>
<feature type="transmembrane region" description="Helical" evidence="10">
    <location>
        <begin position="146"/>
        <end position="166"/>
    </location>
</feature>
<organism evidence="12">
    <name type="scientific">Beauveria malawiensis</name>
    <dbReference type="NCBI Taxonomy" id="371061"/>
    <lineage>
        <taxon>Eukaryota</taxon>
        <taxon>Fungi</taxon>
        <taxon>Dikarya</taxon>
        <taxon>Ascomycota</taxon>
        <taxon>Pezizomycotina</taxon>
        <taxon>Sordariomycetes</taxon>
        <taxon>Hypocreomycetidae</taxon>
        <taxon>Hypocreales</taxon>
        <taxon>Cordycipitaceae</taxon>
        <taxon>Beauveria</taxon>
    </lineage>
</organism>
<name>A0A192RZF1_9HYPO</name>
<keyword evidence="12" id="KW-0560">Oxidoreductase</keyword>
<evidence type="ECO:0000259" key="11">
    <source>
        <dbReference type="Pfam" id="PF00361"/>
    </source>
</evidence>
<feature type="transmembrane region" description="Helical" evidence="10">
    <location>
        <begin position="451"/>
        <end position="471"/>
    </location>
</feature>
<feature type="transmembrane region" description="Helical" evidence="10">
    <location>
        <begin position="300"/>
        <end position="321"/>
    </location>
</feature>
<proteinExistence type="inferred from homology"/>
<comment type="subcellular location">
    <subcellularLocation>
        <location evidence="1">Membrane</location>
        <topology evidence="1">Multi-pass membrane protein</topology>
    </subcellularLocation>
</comment>
<keyword evidence="12" id="KW-0496">Mitochondrion</keyword>
<evidence type="ECO:0000256" key="4">
    <source>
        <dbReference type="ARBA" id="ARBA00021008"/>
    </source>
</evidence>
<dbReference type="EC" id="7.1.1.2" evidence="3"/>
<sequence length="574" mass="64480">MIIISILSLLLSNAVNLRRDVAILYNRIAILILLYCIVHDYTSLTVVTKGIGLHGGLLLINNLTQIFHIFVFIVTIFILTLTSFYPRKVWVSEYSSIKDLLFNKFIYYNTKIINKMGEHLKIIEYPLILLFIVSGAIFLMSSNDLITIFLSIELQSYGLYILSTVYRNSELSTTGGLIYFLLGGLSSCFILLGTALLYANSGSTSLDSLYIITSISDIRSEATNDLWYSPNYISLSLVIFTVGFLFKISAAPFHFWSPDVYDAIPTIVTTFVALIAKVSILILLLQLVYYTNADITMNNWTIILLISSLFSLVVGTIVGLTQFRIKRLLAYSTISHVGFMLLALSISSIESIQALIFYLTQYIISNLNAFIILLAIGYSLYCYTSDNKEHDELLDKTNSPIQLITQLKGYFFINPVLALSLTITIFSFAGIPPLVGFFGKQMVLSAALDKGLYFITLIAILTSVIGGIYYLTIVKEMFFSKSDYKVNTLLGLNLRSELSELKLFKLKGNVYNNNVTGANKKNIKSVEYNYKNIVLSSSISFIISILTLTILLFLFMNKEWLSMSTILVQLIFNS</sequence>
<dbReference type="InterPro" id="IPR010096">
    <property type="entry name" value="NADH-Q_OxRdtase_suN/2"/>
</dbReference>
<evidence type="ECO:0000256" key="3">
    <source>
        <dbReference type="ARBA" id="ARBA00012944"/>
    </source>
</evidence>
<dbReference type="GO" id="GO:0016020">
    <property type="term" value="C:membrane"/>
    <property type="evidence" value="ECO:0007669"/>
    <property type="project" value="UniProtKB-SubCell"/>
</dbReference>
<dbReference type="Pfam" id="PF00361">
    <property type="entry name" value="Proton_antipo_M"/>
    <property type="match status" value="1"/>
</dbReference>
<feature type="transmembrane region" description="Helical" evidence="10">
    <location>
        <begin position="232"/>
        <end position="255"/>
    </location>
</feature>
<evidence type="ECO:0000256" key="9">
    <source>
        <dbReference type="ARBA" id="ARBA00049551"/>
    </source>
</evidence>
<evidence type="ECO:0000256" key="2">
    <source>
        <dbReference type="ARBA" id="ARBA00007012"/>
    </source>
</evidence>
<dbReference type="GO" id="GO:0016491">
    <property type="term" value="F:oxidoreductase activity"/>
    <property type="evidence" value="ECO:0007669"/>
    <property type="project" value="UniProtKB-KW"/>
</dbReference>
<keyword evidence="5 10" id="KW-0812">Transmembrane</keyword>
<evidence type="ECO:0000256" key="6">
    <source>
        <dbReference type="ARBA" id="ARBA00022989"/>
    </source>
</evidence>
<dbReference type="PANTHER" id="PTHR22773">
    <property type="entry name" value="NADH DEHYDROGENASE"/>
    <property type="match status" value="1"/>
</dbReference>
<protein>
    <recommendedName>
        <fullName evidence="4">NADH-ubiquinone oxidoreductase chain 2</fullName>
        <ecNumber evidence="3">7.1.1.2</ecNumber>
    </recommendedName>
    <alternativeName>
        <fullName evidence="8">NADH dehydrogenase subunit 2</fullName>
    </alternativeName>
</protein>
<feature type="transmembrane region" description="Helical" evidence="10">
    <location>
        <begin position="66"/>
        <end position="85"/>
    </location>
</feature>
<feature type="transmembrane region" description="Helical" evidence="10">
    <location>
        <begin position="122"/>
        <end position="140"/>
    </location>
</feature>
<comment type="catalytic activity">
    <reaction evidence="9">
        <text>a ubiquinone + NADH + 5 H(+)(in) = a ubiquinol + NAD(+) + 4 H(+)(out)</text>
        <dbReference type="Rhea" id="RHEA:29091"/>
        <dbReference type="Rhea" id="RHEA-COMP:9565"/>
        <dbReference type="Rhea" id="RHEA-COMP:9566"/>
        <dbReference type="ChEBI" id="CHEBI:15378"/>
        <dbReference type="ChEBI" id="CHEBI:16389"/>
        <dbReference type="ChEBI" id="CHEBI:17976"/>
        <dbReference type="ChEBI" id="CHEBI:57540"/>
        <dbReference type="ChEBI" id="CHEBI:57945"/>
        <dbReference type="EC" id="7.1.1.2"/>
    </reaction>
</comment>
<feature type="domain" description="NADH:quinone oxidoreductase/Mrp antiporter transmembrane" evidence="11">
    <location>
        <begin position="142"/>
        <end position="466"/>
    </location>
</feature>
<feature type="transmembrane region" description="Helical" evidence="10">
    <location>
        <begin position="178"/>
        <end position="199"/>
    </location>
</feature>
<evidence type="ECO:0000256" key="5">
    <source>
        <dbReference type="ARBA" id="ARBA00022692"/>
    </source>
</evidence>
<accession>A0A192RZF1</accession>
<evidence type="ECO:0000256" key="8">
    <source>
        <dbReference type="ARBA" id="ARBA00031028"/>
    </source>
</evidence>
<feature type="transmembrane region" description="Helical" evidence="10">
    <location>
        <begin position="328"/>
        <end position="349"/>
    </location>
</feature>
<keyword evidence="6 10" id="KW-1133">Transmembrane helix</keyword>
<evidence type="ECO:0000256" key="10">
    <source>
        <dbReference type="SAM" id="Phobius"/>
    </source>
</evidence>
<evidence type="ECO:0000256" key="1">
    <source>
        <dbReference type="ARBA" id="ARBA00004141"/>
    </source>
</evidence>
<geneLocation type="mitochondrion" evidence="12"/>
<dbReference type="HAMAP" id="MF_00445">
    <property type="entry name" value="NDH1_NuoN_1"/>
    <property type="match status" value="1"/>
</dbReference>
<feature type="transmembrane region" description="Helical" evidence="10">
    <location>
        <begin position="533"/>
        <end position="555"/>
    </location>
</feature>
<evidence type="ECO:0000256" key="7">
    <source>
        <dbReference type="ARBA" id="ARBA00023136"/>
    </source>
</evidence>
<evidence type="ECO:0000313" key="12">
    <source>
        <dbReference type="EMBL" id="AMD61735.1"/>
    </source>
</evidence>
<dbReference type="EMBL" id="KT201147">
    <property type="protein sequence ID" value="AMD61735.1"/>
    <property type="molecule type" value="Genomic_DNA"/>
</dbReference>
<dbReference type="AlphaFoldDB" id="A0A192RZF1"/>
<dbReference type="GeneID" id="32988414"/>
<dbReference type="GO" id="GO:0042773">
    <property type="term" value="P:ATP synthesis coupled electron transport"/>
    <property type="evidence" value="ECO:0007669"/>
    <property type="project" value="InterPro"/>
</dbReference>
<comment type="similarity">
    <text evidence="2">Belongs to the complex I subunit 2 family.</text>
</comment>
<keyword evidence="7 10" id="KW-0472">Membrane</keyword>
<gene>
    <name evidence="12" type="primary">nad2</name>
</gene>
<feature type="transmembrane region" description="Helical" evidence="10">
    <location>
        <begin position="267"/>
        <end position="288"/>
    </location>
</feature>
<dbReference type="InterPro" id="IPR001750">
    <property type="entry name" value="ND/Mrp_TM"/>
</dbReference>
<dbReference type="RefSeq" id="YP_009268508.1">
    <property type="nucleotide sequence ID" value="NC_030635.1"/>
</dbReference>
<feature type="transmembrane region" description="Helical" evidence="10">
    <location>
        <begin position="355"/>
        <end position="381"/>
    </location>
</feature>
<dbReference type="GO" id="GO:0008137">
    <property type="term" value="F:NADH dehydrogenase (ubiquinone) activity"/>
    <property type="evidence" value="ECO:0007669"/>
    <property type="project" value="UniProtKB-EC"/>
</dbReference>
<feature type="transmembrane region" description="Helical" evidence="10">
    <location>
        <begin position="410"/>
        <end position="431"/>
    </location>
</feature>